<evidence type="ECO:0000313" key="1">
    <source>
        <dbReference type="EMBL" id="CAO91209.1"/>
    </source>
</evidence>
<gene>
    <name evidence="1" type="ORF">IPF_6024</name>
</gene>
<dbReference type="EMBL" id="AM778957">
    <property type="protein sequence ID" value="CAO91209.1"/>
    <property type="molecule type" value="Genomic_DNA"/>
</dbReference>
<reference evidence="1" key="1">
    <citation type="submission" date="2007-08" db="EMBL/GenBank/DDBJ databases">
        <authorList>
            <person name="Frangeul L."/>
        </authorList>
    </citation>
    <scope>NUCLEOTIDE SEQUENCE</scope>
    <source>
        <strain evidence="1">PCC 7806</strain>
    </source>
</reference>
<name>A8YLZ0_MICA7</name>
<dbReference type="AlphaFoldDB" id="A8YLZ0"/>
<organism evidence="1">
    <name type="scientific">Microcystis aeruginosa (strain PCC 7806)</name>
    <dbReference type="NCBI Taxonomy" id="267872"/>
    <lineage>
        <taxon>Bacteria</taxon>
        <taxon>Bacillati</taxon>
        <taxon>Cyanobacteriota</taxon>
        <taxon>Cyanophyceae</taxon>
        <taxon>Oscillatoriophycideae</taxon>
        <taxon>Chroococcales</taxon>
        <taxon>Microcystaceae</taxon>
        <taxon>Microcystis</taxon>
    </lineage>
</organism>
<proteinExistence type="predicted"/>
<sequence length="49" mass="5808">MKSLQFLMIKGEKIYRITYTAENKEFPEFLPLVTKVMINSFQVELNPNL</sequence>
<protein>
    <submittedName>
        <fullName evidence="1">Uncharacterized protein</fullName>
    </submittedName>
</protein>
<accession>A8YLZ0</accession>